<comment type="similarity">
    <text evidence="7">Belongs to the DHHC palmitoyltransferase family.</text>
</comment>
<dbReference type="PANTHER" id="PTHR22883:SF147">
    <property type="entry name" value="PALMITOYLTRANSFERASE"/>
    <property type="match status" value="1"/>
</dbReference>
<dbReference type="GO" id="GO:0005783">
    <property type="term" value="C:endoplasmic reticulum"/>
    <property type="evidence" value="ECO:0007669"/>
    <property type="project" value="TreeGrafter"/>
</dbReference>
<feature type="transmembrane region" description="Helical" evidence="7">
    <location>
        <begin position="15"/>
        <end position="38"/>
    </location>
</feature>
<dbReference type="GO" id="GO:0005794">
    <property type="term" value="C:Golgi apparatus"/>
    <property type="evidence" value="ECO:0007669"/>
    <property type="project" value="TreeGrafter"/>
</dbReference>
<keyword evidence="5 7" id="KW-0472">Membrane</keyword>
<keyword evidence="4 7" id="KW-1133">Transmembrane helix</keyword>
<keyword evidence="2 7" id="KW-0808">Transferase</keyword>
<evidence type="ECO:0000256" key="1">
    <source>
        <dbReference type="ARBA" id="ARBA00004141"/>
    </source>
</evidence>
<proteinExistence type="inferred from homology"/>
<dbReference type="PROSITE" id="PS50216">
    <property type="entry name" value="DHHC"/>
    <property type="match status" value="1"/>
</dbReference>
<comment type="domain">
    <text evidence="7">The DHHC domain is required for palmitoyltransferase activity.</text>
</comment>
<evidence type="ECO:0000313" key="10">
    <source>
        <dbReference type="Proteomes" id="UP000794436"/>
    </source>
</evidence>
<evidence type="ECO:0000256" key="6">
    <source>
        <dbReference type="ARBA" id="ARBA00023315"/>
    </source>
</evidence>
<evidence type="ECO:0000256" key="7">
    <source>
        <dbReference type="RuleBase" id="RU079119"/>
    </source>
</evidence>
<dbReference type="GO" id="GO:0016020">
    <property type="term" value="C:membrane"/>
    <property type="evidence" value="ECO:0007669"/>
    <property type="project" value="UniProtKB-SubCell"/>
</dbReference>
<feature type="domain" description="Palmitoyltransferase DHHC" evidence="8">
    <location>
        <begin position="116"/>
        <end position="233"/>
    </location>
</feature>
<dbReference type="OrthoDB" id="331948at2759"/>
<sequence>MQRQPPPQWFLRDPAGIVIAGFCWCVMIVSICALWTSLSFWVGALSPVGFLDGTLLTASIGMCMWSHWQVMTTNPGVVPRHGASEKDDGDVFSEGEEEEMPLTEFENSEDDGSLLVFCDECNMYRPARAMHCETCEGCIVLMDHHCPWVNNCVGIGNHKFFLLFLFYVAVTSVHVLLLVVAEHLTCTRGKPFCGFQAEAFPGRLGVWLLAAACVFGLFCSGMLAMELYSIADDLIFTKIAEEVNVRTGCKSRSPLERHLSVLCGTNGFEWSWFLPTTQRRSRQEWEILGGIPHFGPGDQC</sequence>
<dbReference type="InterPro" id="IPR001594">
    <property type="entry name" value="Palmitoyltrfase_DHHC"/>
</dbReference>
<evidence type="ECO:0000256" key="3">
    <source>
        <dbReference type="ARBA" id="ARBA00022692"/>
    </source>
</evidence>
<comment type="caution">
    <text evidence="9">The sequence shown here is derived from an EMBL/GenBank/DDBJ whole genome shotgun (WGS) entry which is preliminary data.</text>
</comment>
<evidence type="ECO:0000313" key="9">
    <source>
        <dbReference type="EMBL" id="TMW63029.1"/>
    </source>
</evidence>
<dbReference type="AlphaFoldDB" id="A0A8K1FJE2"/>
<dbReference type="GO" id="GO:0019706">
    <property type="term" value="F:protein-cysteine S-palmitoyltransferase activity"/>
    <property type="evidence" value="ECO:0007669"/>
    <property type="project" value="UniProtKB-EC"/>
</dbReference>
<evidence type="ECO:0000259" key="8">
    <source>
        <dbReference type="Pfam" id="PF01529"/>
    </source>
</evidence>
<dbReference type="InterPro" id="IPR039859">
    <property type="entry name" value="PFA4/ZDH16/20/ERF2-like"/>
</dbReference>
<evidence type="ECO:0000256" key="5">
    <source>
        <dbReference type="ARBA" id="ARBA00023136"/>
    </source>
</evidence>
<gene>
    <name evidence="9" type="ORF">Poli38472_005647</name>
</gene>
<feature type="transmembrane region" description="Helical" evidence="7">
    <location>
        <begin position="160"/>
        <end position="184"/>
    </location>
</feature>
<organism evidence="9 10">
    <name type="scientific">Pythium oligandrum</name>
    <name type="common">Mycoparasitic fungus</name>
    <dbReference type="NCBI Taxonomy" id="41045"/>
    <lineage>
        <taxon>Eukaryota</taxon>
        <taxon>Sar</taxon>
        <taxon>Stramenopiles</taxon>
        <taxon>Oomycota</taxon>
        <taxon>Peronosporomycetes</taxon>
        <taxon>Pythiales</taxon>
        <taxon>Pythiaceae</taxon>
        <taxon>Pythium</taxon>
    </lineage>
</organism>
<dbReference type="EMBL" id="SPLM01000073">
    <property type="protein sequence ID" value="TMW63029.1"/>
    <property type="molecule type" value="Genomic_DNA"/>
</dbReference>
<keyword evidence="10" id="KW-1185">Reference proteome</keyword>
<keyword evidence="6 7" id="KW-0012">Acyltransferase</keyword>
<accession>A0A8K1FJE2</accession>
<comment type="catalytic activity">
    <reaction evidence="7">
        <text>L-cysteinyl-[protein] + hexadecanoyl-CoA = S-hexadecanoyl-L-cysteinyl-[protein] + CoA</text>
        <dbReference type="Rhea" id="RHEA:36683"/>
        <dbReference type="Rhea" id="RHEA-COMP:10131"/>
        <dbReference type="Rhea" id="RHEA-COMP:11032"/>
        <dbReference type="ChEBI" id="CHEBI:29950"/>
        <dbReference type="ChEBI" id="CHEBI:57287"/>
        <dbReference type="ChEBI" id="CHEBI:57379"/>
        <dbReference type="ChEBI" id="CHEBI:74151"/>
        <dbReference type="EC" id="2.3.1.225"/>
    </reaction>
</comment>
<feature type="transmembrane region" description="Helical" evidence="7">
    <location>
        <begin position="204"/>
        <end position="228"/>
    </location>
</feature>
<dbReference type="Proteomes" id="UP000794436">
    <property type="component" value="Unassembled WGS sequence"/>
</dbReference>
<name>A0A8K1FJE2_PYTOL</name>
<comment type="subcellular location">
    <subcellularLocation>
        <location evidence="1">Membrane</location>
        <topology evidence="1">Multi-pass membrane protein</topology>
    </subcellularLocation>
</comment>
<feature type="transmembrane region" description="Helical" evidence="7">
    <location>
        <begin position="44"/>
        <end position="65"/>
    </location>
</feature>
<dbReference type="GO" id="GO:0006612">
    <property type="term" value="P:protein targeting to membrane"/>
    <property type="evidence" value="ECO:0007669"/>
    <property type="project" value="TreeGrafter"/>
</dbReference>
<evidence type="ECO:0000256" key="2">
    <source>
        <dbReference type="ARBA" id="ARBA00022679"/>
    </source>
</evidence>
<evidence type="ECO:0000256" key="4">
    <source>
        <dbReference type="ARBA" id="ARBA00022989"/>
    </source>
</evidence>
<reference evidence="9" key="1">
    <citation type="submission" date="2019-03" db="EMBL/GenBank/DDBJ databases">
        <title>Long read genome sequence of the mycoparasitic Pythium oligandrum ATCC 38472 isolated from sugarbeet rhizosphere.</title>
        <authorList>
            <person name="Gaulin E."/>
        </authorList>
    </citation>
    <scope>NUCLEOTIDE SEQUENCE</scope>
    <source>
        <strain evidence="9">ATCC 38472_TT</strain>
    </source>
</reference>
<dbReference type="PANTHER" id="PTHR22883">
    <property type="entry name" value="ZINC FINGER DHHC DOMAIN CONTAINING PROTEIN"/>
    <property type="match status" value="1"/>
</dbReference>
<dbReference type="EC" id="2.3.1.225" evidence="7"/>
<dbReference type="Pfam" id="PF01529">
    <property type="entry name" value="DHHC"/>
    <property type="match status" value="1"/>
</dbReference>
<keyword evidence="3 7" id="KW-0812">Transmembrane</keyword>
<protein>
    <recommendedName>
        <fullName evidence="7">Palmitoyltransferase</fullName>
        <ecNumber evidence="7">2.3.1.225</ecNumber>
    </recommendedName>
</protein>